<feature type="compositionally biased region" description="Basic and acidic residues" evidence="1">
    <location>
        <begin position="24"/>
        <end position="34"/>
    </location>
</feature>
<organism evidence="2 3">
    <name type="scientific">Platanthera zijinensis</name>
    <dbReference type="NCBI Taxonomy" id="2320716"/>
    <lineage>
        <taxon>Eukaryota</taxon>
        <taxon>Viridiplantae</taxon>
        <taxon>Streptophyta</taxon>
        <taxon>Embryophyta</taxon>
        <taxon>Tracheophyta</taxon>
        <taxon>Spermatophyta</taxon>
        <taxon>Magnoliopsida</taxon>
        <taxon>Liliopsida</taxon>
        <taxon>Asparagales</taxon>
        <taxon>Orchidaceae</taxon>
        <taxon>Orchidoideae</taxon>
        <taxon>Orchideae</taxon>
        <taxon>Orchidinae</taxon>
        <taxon>Platanthera</taxon>
    </lineage>
</organism>
<evidence type="ECO:0000313" key="3">
    <source>
        <dbReference type="Proteomes" id="UP001418222"/>
    </source>
</evidence>
<name>A0AAP0ATD5_9ASPA</name>
<dbReference type="PANTHER" id="PTHR33511">
    <property type="entry name" value="OS06G0632400 PROTEIN"/>
    <property type="match status" value="1"/>
</dbReference>
<keyword evidence="3" id="KW-1185">Reference proteome</keyword>
<sequence>MGGKSSSLSCSCLSFSAPSRFERRDEEDEWERRSGAASKIRPSELEEDDDKHWGFGERDVDRKASEFISKFHETRFMDPDHISL</sequence>
<accession>A0AAP0ATD5</accession>
<gene>
    <name evidence="2" type="ORF">KSP39_PZI024273</name>
</gene>
<evidence type="ECO:0000313" key="2">
    <source>
        <dbReference type="EMBL" id="KAK8914183.1"/>
    </source>
</evidence>
<evidence type="ECO:0000256" key="1">
    <source>
        <dbReference type="SAM" id="MobiDB-lite"/>
    </source>
</evidence>
<reference evidence="2 3" key="1">
    <citation type="journal article" date="2022" name="Nat. Plants">
        <title>Genomes of leafy and leafless Platanthera orchids illuminate the evolution of mycoheterotrophy.</title>
        <authorList>
            <person name="Li M.H."/>
            <person name="Liu K.W."/>
            <person name="Li Z."/>
            <person name="Lu H.C."/>
            <person name="Ye Q.L."/>
            <person name="Zhang D."/>
            <person name="Wang J.Y."/>
            <person name="Li Y.F."/>
            <person name="Zhong Z.M."/>
            <person name="Liu X."/>
            <person name="Yu X."/>
            <person name="Liu D.K."/>
            <person name="Tu X.D."/>
            <person name="Liu B."/>
            <person name="Hao Y."/>
            <person name="Liao X.Y."/>
            <person name="Jiang Y.T."/>
            <person name="Sun W.H."/>
            <person name="Chen J."/>
            <person name="Chen Y.Q."/>
            <person name="Ai Y."/>
            <person name="Zhai J.W."/>
            <person name="Wu S.S."/>
            <person name="Zhou Z."/>
            <person name="Hsiao Y.Y."/>
            <person name="Wu W.L."/>
            <person name="Chen Y.Y."/>
            <person name="Lin Y.F."/>
            <person name="Hsu J.L."/>
            <person name="Li C.Y."/>
            <person name="Wang Z.W."/>
            <person name="Zhao X."/>
            <person name="Zhong W.Y."/>
            <person name="Ma X.K."/>
            <person name="Ma L."/>
            <person name="Huang J."/>
            <person name="Chen G.Z."/>
            <person name="Huang M.Z."/>
            <person name="Huang L."/>
            <person name="Peng D.H."/>
            <person name="Luo Y.B."/>
            <person name="Zou S.Q."/>
            <person name="Chen S.P."/>
            <person name="Lan S."/>
            <person name="Tsai W.C."/>
            <person name="Van de Peer Y."/>
            <person name="Liu Z.J."/>
        </authorList>
    </citation>
    <scope>NUCLEOTIDE SEQUENCE [LARGE SCALE GENOMIC DNA]</scope>
    <source>
        <strain evidence="2">Lor287</strain>
    </source>
</reference>
<dbReference type="AlphaFoldDB" id="A0AAP0ATD5"/>
<protein>
    <submittedName>
        <fullName evidence="2">Uncharacterized protein</fullName>
    </submittedName>
</protein>
<dbReference type="Proteomes" id="UP001418222">
    <property type="component" value="Unassembled WGS sequence"/>
</dbReference>
<feature type="region of interest" description="Disordered" evidence="1">
    <location>
        <begin position="24"/>
        <end position="55"/>
    </location>
</feature>
<dbReference type="EMBL" id="JBBWWQ010000021">
    <property type="protein sequence ID" value="KAK8914183.1"/>
    <property type="molecule type" value="Genomic_DNA"/>
</dbReference>
<comment type="caution">
    <text evidence="2">The sequence shown here is derived from an EMBL/GenBank/DDBJ whole genome shotgun (WGS) entry which is preliminary data.</text>
</comment>
<proteinExistence type="predicted"/>